<dbReference type="PANTHER" id="PTHR14379:SF3">
    <property type="entry name" value="MEIOSIS REGULATOR AND MRNA STABILITY FACTOR 1"/>
    <property type="match status" value="1"/>
</dbReference>
<name>A0A1J3DDM8_NOCCA</name>
<dbReference type="AlphaFoldDB" id="A0A1J3DDM8"/>
<accession>A0A1J3DDM8</accession>
<dbReference type="CDD" id="cd10910">
    <property type="entry name" value="PIN_limkain_b1_N_like"/>
    <property type="match status" value="1"/>
</dbReference>
<evidence type="ECO:0000313" key="3">
    <source>
        <dbReference type="EMBL" id="JAU17038.1"/>
    </source>
</evidence>
<dbReference type="EMBL" id="GEVI01015282">
    <property type="protein sequence ID" value="JAU17038.1"/>
    <property type="molecule type" value="Transcribed_RNA"/>
</dbReference>
<sequence>MSTDSSVGKTGVFWDVDDFPFPQGRGIRKIVESILEKQGYETEVSIRVYGGEHHQFTTEFADRHRFTFVKRSDKYSRLNKMLVDIGLWVLDAPKHTPLPRNVVVVAKNIKEQTEYVRYLENLNSIGFNVLVVVPDDVNPEEVNIPSVKMAWYWKDLQDLGNPIPGAEYQTLLSRGERNEILFDPDDCSEDYASEDADDDDRGEDDAVCYRCMHY</sequence>
<reference evidence="3" key="1">
    <citation type="submission" date="2016-07" db="EMBL/GenBank/DDBJ databases">
        <title>De novo transcriptome assembly of four accessions of the metal hyperaccumulator plant Noccaea caerulescens.</title>
        <authorList>
            <person name="Blande D."/>
            <person name="Halimaa P."/>
            <person name="Tervahauta A.I."/>
            <person name="Aarts M.G."/>
            <person name="Karenlampi S.O."/>
        </authorList>
    </citation>
    <scope>NUCLEOTIDE SEQUENCE</scope>
</reference>
<dbReference type="InterPro" id="IPR024768">
    <property type="entry name" value="Marf1"/>
</dbReference>
<evidence type="ECO:0000256" key="1">
    <source>
        <dbReference type="SAM" id="MobiDB-lite"/>
    </source>
</evidence>
<dbReference type="PANTHER" id="PTHR14379">
    <property type="entry name" value="LIMKAIN B LKAP"/>
    <property type="match status" value="1"/>
</dbReference>
<protein>
    <recommendedName>
        <fullName evidence="2">NYN domain-containing protein</fullName>
    </recommendedName>
</protein>
<feature type="region of interest" description="Disordered" evidence="1">
    <location>
        <begin position="183"/>
        <end position="203"/>
    </location>
</feature>
<dbReference type="GO" id="GO:0004540">
    <property type="term" value="F:RNA nuclease activity"/>
    <property type="evidence" value="ECO:0007669"/>
    <property type="project" value="InterPro"/>
</dbReference>
<feature type="domain" description="NYN" evidence="2">
    <location>
        <begin position="9"/>
        <end position="133"/>
    </location>
</feature>
<dbReference type="GO" id="GO:0005777">
    <property type="term" value="C:peroxisome"/>
    <property type="evidence" value="ECO:0007669"/>
    <property type="project" value="InterPro"/>
</dbReference>
<proteinExistence type="predicted"/>
<dbReference type="InterPro" id="IPR021139">
    <property type="entry name" value="NYN"/>
</dbReference>
<gene>
    <name evidence="3" type="ORF">GA_TR13165_c0_g1_i1_g.41843</name>
</gene>
<evidence type="ECO:0000259" key="2">
    <source>
        <dbReference type="Pfam" id="PF01936"/>
    </source>
</evidence>
<dbReference type="Pfam" id="PF01936">
    <property type="entry name" value="NYN"/>
    <property type="match status" value="1"/>
</dbReference>
<organism evidence="3">
    <name type="scientific">Noccaea caerulescens</name>
    <name type="common">Alpine penny-cress</name>
    <name type="synonym">Thlaspi caerulescens</name>
    <dbReference type="NCBI Taxonomy" id="107243"/>
    <lineage>
        <taxon>Eukaryota</taxon>
        <taxon>Viridiplantae</taxon>
        <taxon>Streptophyta</taxon>
        <taxon>Embryophyta</taxon>
        <taxon>Tracheophyta</taxon>
        <taxon>Spermatophyta</taxon>
        <taxon>Magnoliopsida</taxon>
        <taxon>eudicotyledons</taxon>
        <taxon>Gunneridae</taxon>
        <taxon>Pentapetalae</taxon>
        <taxon>rosids</taxon>
        <taxon>malvids</taxon>
        <taxon>Brassicales</taxon>
        <taxon>Brassicaceae</taxon>
        <taxon>Coluteocarpeae</taxon>
        <taxon>Noccaea</taxon>
    </lineage>
</organism>
<dbReference type="GO" id="GO:0010468">
    <property type="term" value="P:regulation of gene expression"/>
    <property type="evidence" value="ECO:0007669"/>
    <property type="project" value="InterPro"/>
</dbReference>